<evidence type="ECO:0000313" key="1">
    <source>
        <dbReference type="EMBL" id="THU60270.1"/>
    </source>
</evidence>
<organism evidence="1 2">
    <name type="scientific">Musa balbisiana</name>
    <name type="common">Banana</name>
    <dbReference type="NCBI Taxonomy" id="52838"/>
    <lineage>
        <taxon>Eukaryota</taxon>
        <taxon>Viridiplantae</taxon>
        <taxon>Streptophyta</taxon>
        <taxon>Embryophyta</taxon>
        <taxon>Tracheophyta</taxon>
        <taxon>Spermatophyta</taxon>
        <taxon>Magnoliopsida</taxon>
        <taxon>Liliopsida</taxon>
        <taxon>Zingiberales</taxon>
        <taxon>Musaceae</taxon>
        <taxon>Musa</taxon>
    </lineage>
</organism>
<gene>
    <name evidence="1" type="ORF">C4D60_Mb07t10860</name>
</gene>
<dbReference type="Proteomes" id="UP000317650">
    <property type="component" value="Chromosome 7"/>
</dbReference>
<dbReference type="AlphaFoldDB" id="A0A4S8JEM6"/>
<sequence length="70" mass="7801">MPPPSSSGAGRCHRLALRLFGCWAMPPPSSSGAGRCHRLDRQCHRLDRQCHRLDRQCHRLALRVLGDATA</sequence>
<proteinExistence type="predicted"/>
<evidence type="ECO:0000313" key="2">
    <source>
        <dbReference type="Proteomes" id="UP000317650"/>
    </source>
</evidence>
<comment type="caution">
    <text evidence="1">The sequence shown here is derived from an EMBL/GenBank/DDBJ whole genome shotgun (WGS) entry which is preliminary data.</text>
</comment>
<dbReference type="EMBL" id="PYDT01000005">
    <property type="protein sequence ID" value="THU60270.1"/>
    <property type="molecule type" value="Genomic_DNA"/>
</dbReference>
<accession>A0A4S8JEM6</accession>
<keyword evidence="2" id="KW-1185">Reference proteome</keyword>
<name>A0A4S8JEM6_MUSBA</name>
<protein>
    <submittedName>
        <fullName evidence="1">Uncharacterized protein</fullName>
    </submittedName>
</protein>
<reference evidence="1 2" key="1">
    <citation type="journal article" date="2019" name="Nat. Plants">
        <title>Genome sequencing of Musa balbisiana reveals subgenome evolution and function divergence in polyploid bananas.</title>
        <authorList>
            <person name="Yao X."/>
        </authorList>
    </citation>
    <scope>NUCLEOTIDE SEQUENCE [LARGE SCALE GENOMIC DNA]</scope>
    <source>
        <strain evidence="2">cv. DH-PKW</strain>
        <tissue evidence="1">Leaves</tissue>
    </source>
</reference>